<evidence type="ECO:0000256" key="6">
    <source>
        <dbReference type="ARBA" id="ARBA00022490"/>
    </source>
</evidence>
<evidence type="ECO:0000256" key="2">
    <source>
        <dbReference type="ARBA" id="ARBA00004496"/>
    </source>
</evidence>
<dbReference type="GO" id="GO:0009143">
    <property type="term" value="P:nucleoside triphosphate catabolic process"/>
    <property type="evidence" value="ECO:0007669"/>
    <property type="project" value="InterPro"/>
</dbReference>
<dbReference type="EMBL" id="AUZX01004758">
    <property type="protein sequence ID" value="EQD69935.1"/>
    <property type="molecule type" value="Genomic_DNA"/>
</dbReference>
<reference evidence="14" key="1">
    <citation type="submission" date="2013-08" db="EMBL/GenBank/DDBJ databases">
        <authorList>
            <person name="Mendez C."/>
            <person name="Richter M."/>
            <person name="Ferrer M."/>
            <person name="Sanchez J."/>
        </authorList>
    </citation>
    <scope>NUCLEOTIDE SEQUENCE</scope>
</reference>
<keyword evidence="7 14" id="KW-0808">Transferase</keyword>
<dbReference type="PANTHER" id="PTHR23117">
    <property type="entry name" value="GUANYLATE KINASE-RELATED"/>
    <property type="match status" value="1"/>
</dbReference>
<gene>
    <name evidence="14" type="ORF">B1A_06566</name>
</gene>
<dbReference type="InterPro" id="IPR008145">
    <property type="entry name" value="GK/Ca_channel_bsu"/>
</dbReference>
<dbReference type="Gene3D" id="3.40.50.300">
    <property type="entry name" value="P-loop containing nucleotide triphosphate hydrolases"/>
    <property type="match status" value="1"/>
</dbReference>
<dbReference type="PANTHER" id="PTHR23117:SF13">
    <property type="entry name" value="GUANYLATE KINASE"/>
    <property type="match status" value="1"/>
</dbReference>
<organism evidence="14">
    <name type="scientific">mine drainage metagenome</name>
    <dbReference type="NCBI Taxonomy" id="410659"/>
    <lineage>
        <taxon>unclassified sequences</taxon>
        <taxon>metagenomes</taxon>
        <taxon>ecological metagenomes</taxon>
    </lineage>
</organism>
<evidence type="ECO:0000256" key="5">
    <source>
        <dbReference type="ARBA" id="ARBA00016296"/>
    </source>
</evidence>
<dbReference type="PROSITE" id="PS00856">
    <property type="entry name" value="GUANYLATE_KINASE_1"/>
    <property type="match status" value="1"/>
</dbReference>
<dbReference type="GO" id="GO:0047429">
    <property type="term" value="F:nucleoside triphosphate diphosphatase activity"/>
    <property type="evidence" value="ECO:0007669"/>
    <property type="project" value="InterPro"/>
</dbReference>
<dbReference type="CDD" id="cd00071">
    <property type="entry name" value="GMPK"/>
    <property type="match status" value="1"/>
</dbReference>
<proteinExistence type="inferred from homology"/>
<comment type="catalytic activity">
    <reaction evidence="12">
        <text>GMP + ATP = GDP + ADP</text>
        <dbReference type="Rhea" id="RHEA:20780"/>
        <dbReference type="ChEBI" id="CHEBI:30616"/>
        <dbReference type="ChEBI" id="CHEBI:58115"/>
        <dbReference type="ChEBI" id="CHEBI:58189"/>
        <dbReference type="ChEBI" id="CHEBI:456216"/>
        <dbReference type="EC" id="2.7.4.8"/>
    </reaction>
</comment>
<name>T1CM24_9ZZZZ</name>
<dbReference type="GO" id="GO:0004385">
    <property type="term" value="F:GMP kinase activity"/>
    <property type="evidence" value="ECO:0007669"/>
    <property type="project" value="UniProtKB-EC"/>
</dbReference>
<dbReference type="EC" id="2.7.4.8" evidence="4"/>
<sequence>EGRIAREPRGSGGFGYDPIFLPRDSARTAAELSVAEKNAISHRAQALQALVARARALLAPTPAPTSTGRGQLFILAAPSGAGKTSLVRALLARKPDLRLSISHTTRPKRATEVDGREYHFVSVEQFKRMVAEDRFLEYARVFDNYYGTAREPVEARLAAGGDLVLEIDWQGARQVRRAPLQCQTIFVLPPSRSALEQRLRSRATDSAEVIARRLSDAVSDMS</sequence>
<dbReference type="InterPro" id="IPR008144">
    <property type="entry name" value="Guanylate_kin-like_dom"/>
</dbReference>
<dbReference type="InterPro" id="IPR017665">
    <property type="entry name" value="Guanylate_kinase"/>
</dbReference>
<dbReference type="InterPro" id="IPR027417">
    <property type="entry name" value="P-loop_NTPase"/>
</dbReference>
<dbReference type="InterPro" id="IPR029001">
    <property type="entry name" value="ITPase-like_fam"/>
</dbReference>
<comment type="subcellular location">
    <subcellularLocation>
        <location evidence="2">Cytoplasm</location>
    </subcellularLocation>
</comment>
<accession>T1CM24</accession>
<keyword evidence="10" id="KW-0067">ATP-binding</keyword>
<evidence type="ECO:0000256" key="3">
    <source>
        <dbReference type="ARBA" id="ARBA00005790"/>
    </source>
</evidence>
<dbReference type="Gene3D" id="3.90.950.10">
    <property type="match status" value="1"/>
</dbReference>
<comment type="caution">
    <text evidence="14">The sequence shown here is derived from an EMBL/GenBank/DDBJ whole genome shotgun (WGS) entry which is preliminary data.</text>
</comment>
<keyword evidence="9 14" id="KW-0418">Kinase</keyword>
<dbReference type="NCBIfam" id="TIGR03263">
    <property type="entry name" value="guanyl_kin"/>
    <property type="match status" value="1"/>
</dbReference>
<dbReference type="InterPro" id="IPR002637">
    <property type="entry name" value="RdgB/HAM1"/>
</dbReference>
<evidence type="ECO:0000256" key="9">
    <source>
        <dbReference type="ARBA" id="ARBA00022777"/>
    </source>
</evidence>
<evidence type="ECO:0000256" key="8">
    <source>
        <dbReference type="ARBA" id="ARBA00022741"/>
    </source>
</evidence>
<reference evidence="14" key="2">
    <citation type="journal article" date="2014" name="ISME J.">
        <title>Microbial stratification in low pH oxic and suboxic macroscopic growths along an acid mine drainage.</title>
        <authorList>
            <person name="Mendez-Garcia C."/>
            <person name="Mesa V."/>
            <person name="Sprenger R.R."/>
            <person name="Richter M."/>
            <person name="Diez M.S."/>
            <person name="Solano J."/>
            <person name="Bargiela R."/>
            <person name="Golyshina O.V."/>
            <person name="Manteca A."/>
            <person name="Ramos J.L."/>
            <person name="Gallego J.R."/>
            <person name="Llorente I."/>
            <person name="Martins Dos Santos V.A."/>
            <person name="Jensen O.N."/>
            <person name="Pelaez A.I."/>
            <person name="Sanchez J."/>
            <person name="Ferrer M."/>
        </authorList>
    </citation>
    <scope>NUCLEOTIDE SEQUENCE</scope>
</reference>
<evidence type="ECO:0000256" key="10">
    <source>
        <dbReference type="ARBA" id="ARBA00022840"/>
    </source>
</evidence>
<comment type="similarity">
    <text evidence="3">Belongs to the guanylate kinase family.</text>
</comment>
<keyword evidence="8" id="KW-0547">Nucleotide-binding</keyword>
<evidence type="ECO:0000259" key="13">
    <source>
        <dbReference type="PROSITE" id="PS50052"/>
    </source>
</evidence>
<dbReference type="InterPro" id="IPR020590">
    <property type="entry name" value="Guanylate_kinase_CS"/>
</dbReference>
<feature type="non-terminal residue" evidence="14">
    <location>
        <position position="222"/>
    </location>
</feature>
<dbReference type="Pfam" id="PF01725">
    <property type="entry name" value="Ham1p_like"/>
    <property type="match status" value="1"/>
</dbReference>
<evidence type="ECO:0000256" key="1">
    <source>
        <dbReference type="ARBA" id="ARBA00003531"/>
    </source>
</evidence>
<dbReference type="SUPFAM" id="SSF52540">
    <property type="entry name" value="P-loop containing nucleoside triphosphate hydrolases"/>
    <property type="match status" value="1"/>
</dbReference>
<comment type="function">
    <text evidence="1">Essential for recycling GMP and indirectly, cGMP.</text>
</comment>
<dbReference type="Gene3D" id="3.30.63.10">
    <property type="entry name" value="Guanylate Kinase phosphate binding domain"/>
    <property type="match status" value="1"/>
</dbReference>
<dbReference type="SMART" id="SM00072">
    <property type="entry name" value="GuKc"/>
    <property type="match status" value="1"/>
</dbReference>
<keyword evidence="6" id="KW-0963">Cytoplasm</keyword>
<dbReference type="AlphaFoldDB" id="T1CM24"/>
<dbReference type="SUPFAM" id="SSF52972">
    <property type="entry name" value="ITPase-like"/>
    <property type="match status" value="1"/>
</dbReference>
<evidence type="ECO:0000313" key="14">
    <source>
        <dbReference type="EMBL" id="EQD69935.1"/>
    </source>
</evidence>
<dbReference type="PROSITE" id="PS50052">
    <property type="entry name" value="GUANYLATE_KINASE_2"/>
    <property type="match status" value="1"/>
</dbReference>
<protein>
    <recommendedName>
        <fullName evidence="5">Guanylate kinase</fullName>
        <ecNumber evidence="4">2.7.4.8</ecNumber>
    </recommendedName>
    <alternativeName>
        <fullName evidence="11">GMP kinase</fullName>
    </alternativeName>
</protein>
<evidence type="ECO:0000256" key="7">
    <source>
        <dbReference type="ARBA" id="ARBA00022679"/>
    </source>
</evidence>
<dbReference type="GO" id="GO:0005524">
    <property type="term" value="F:ATP binding"/>
    <property type="evidence" value="ECO:0007669"/>
    <property type="project" value="UniProtKB-KW"/>
</dbReference>
<evidence type="ECO:0000256" key="4">
    <source>
        <dbReference type="ARBA" id="ARBA00012961"/>
    </source>
</evidence>
<feature type="domain" description="Guanylate kinase-like" evidence="13">
    <location>
        <begin position="70"/>
        <end position="222"/>
    </location>
</feature>
<evidence type="ECO:0000256" key="11">
    <source>
        <dbReference type="ARBA" id="ARBA00030128"/>
    </source>
</evidence>
<feature type="non-terminal residue" evidence="14">
    <location>
        <position position="1"/>
    </location>
</feature>
<dbReference type="FunFam" id="3.30.63.10:FF:000005">
    <property type="entry name" value="Guanylate kinase"/>
    <property type="match status" value="1"/>
</dbReference>
<dbReference type="GO" id="GO:0005829">
    <property type="term" value="C:cytosol"/>
    <property type="evidence" value="ECO:0007669"/>
    <property type="project" value="TreeGrafter"/>
</dbReference>
<evidence type="ECO:0000256" key="12">
    <source>
        <dbReference type="ARBA" id="ARBA00048594"/>
    </source>
</evidence>
<dbReference type="Pfam" id="PF00625">
    <property type="entry name" value="Guanylate_kin"/>
    <property type="match status" value="1"/>
</dbReference>